<proteinExistence type="predicted"/>
<protein>
    <submittedName>
        <fullName evidence="2">Uncharacterized protein</fullName>
    </submittedName>
</protein>
<feature type="region of interest" description="Disordered" evidence="1">
    <location>
        <begin position="35"/>
        <end position="58"/>
    </location>
</feature>
<keyword evidence="3" id="KW-1185">Reference proteome</keyword>
<sequence length="91" mass="9888">MPNVQKIKTIWDGSKIKAFCFRSDTFLKVTSFGSRAKPGAASAGNDGKETKSGRWGRGGCSQAYTHAHRSRRPGLECRSVGLQATPNDLVF</sequence>
<reference evidence="2 3" key="1">
    <citation type="journal article" date="2021" name="Elife">
        <title>Chloroplast acquisition without the gene transfer in kleptoplastic sea slugs, Plakobranchus ocellatus.</title>
        <authorList>
            <person name="Maeda T."/>
            <person name="Takahashi S."/>
            <person name="Yoshida T."/>
            <person name="Shimamura S."/>
            <person name="Takaki Y."/>
            <person name="Nagai Y."/>
            <person name="Toyoda A."/>
            <person name="Suzuki Y."/>
            <person name="Arimoto A."/>
            <person name="Ishii H."/>
            <person name="Satoh N."/>
            <person name="Nishiyama T."/>
            <person name="Hasebe M."/>
            <person name="Maruyama T."/>
            <person name="Minagawa J."/>
            <person name="Obokata J."/>
            <person name="Shigenobu S."/>
        </authorList>
    </citation>
    <scope>NUCLEOTIDE SEQUENCE [LARGE SCALE GENOMIC DNA]</scope>
</reference>
<comment type="caution">
    <text evidence="2">The sequence shown here is derived from an EMBL/GenBank/DDBJ whole genome shotgun (WGS) entry which is preliminary data.</text>
</comment>
<evidence type="ECO:0000313" key="3">
    <source>
        <dbReference type="Proteomes" id="UP000735302"/>
    </source>
</evidence>
<name>A0AAV4CDU4_9GAST</name>
<gene>
    <name evidence="2" type="ORF">PoB_005600200</name>
</gene>
<dbReference type="EMBL" id="BLXT01006160">
    <property type="protein sequence ID" value="GFO29497.1"/>
    <property type="molecule type" value="Genomic_DNA"/>
</dbReference>
<evidence type="ECO:0000256" key="1">
    <source>
        <dbReference type="SAM" id="MobiDB-lite"/>
    </source>
</evidence>
<dbReference type="Proteomes" id="UP000735302">
    <property type="component" value="Unassembled WGS sequence"/>
</dbReference>
<dbReference type="AlphaFoldDB" id="A0AAV4CDU4"/>
<evidence type="ECO:0000313" key="2">
    <source>
        <dbReference type="EMBL" id="GFO29497.1"/>
    </source>
</evidence>
<organism evidence="2 3">
    <name type="scientific">Plakobranchus ocellatus</name>
    <dbReference type="NCBI Taxonomy" id="259542"/>
    <lineage>
        <taxon>Eukaryota</taxon>
        <taxon>Metazoa</taxon>
        <taxon>Spiralia</taxon>
        <taxon>Lophotrochozoa</taxon>
        <taxon>Mollusca</taxon>
        <taxon>Gastropoda</taxon>
        <taxon>Heterobranchia</taxon>
        <taxon>Euthyneura</taxon>
        <taxon>Panpulmonata</taxon>
        <taxon>Sacoglossa</taxon>
        <taxon>Placobranchoidea</taxon>
        <taxon>Plakobranchidae</taxon>
        <taxon>Plakobranchus</taxon>
    </lineage>
</organism>
<accession>A0AAV4CDU4</accession>